<feature type="region of interest" description="Disordered" evidence="1">
    <location>
        <begin position="101"/>
        <end position="125"/>
    </location>
</feature>
<name>A0A9W9LKL8_9EURO</name>
<dbReference type="OrthoDB" id="4357148at2759"/>
<comment type="caution">
    <text evidence="2">The sequence shown here is derived from an EMBL/GenBank/DDBJ whole genome shotgun (WGS) entry which is preliminary data.</text>
</comment>
<dbReference type="Proteomes" id="UP001149163">
    <property type="component" value="Unassembled WGS sequence"/>
</dbReference>
<evidence type="ECO:0000313" key="2">
    <source>
        <dbReference type="EMBL" id="KAJ5160924.1"/>
    </source>
</evidence>
<sequence>MSTPLVKVIEVIYERESESPVPRHAIDLTYMREGDSIVPDQVPVLGDDLDIEDPMVPHYADTGGQLAQDEQAAMDPSNILNGADRLRHRRPFSADEYDEVRENGLPPDIRDSISGVSALRLTDDT</sequence>
<evidence type="ECO:0000256" key="1">
    <source>
        <dbReference type="SAM" id="MobiDB-lite"/>
    </source>
</evidence>
<organism evidence="2 3">
    <name type="scientific">Penicillium canariense</name>
    <dbReference type="NCBI Taxonomy" id="189055"/>
    <lineage>
        <taxon>Eukaryota</taxon>
        <taxon>Fungi</taxon>
        <taxon>Dikarya</taxon>
        <taxon>Ascomycota</taxon>
        <taxon>Pezizomycotina</taxon>
        <taxon>Eurotiomycetes</taxon>
        <taxon>Eurotiomycetidae</taxon>
        <taxon>Eurotiales</taxon>
        <taxon>Aspergillaceae</taxon>
        <taxon>Penicillium</taxon>
    </lineage>
</organism>
<evidence type="ECO:0000313" key="3">
    <source>
        <dbReference type="Proteomes" id="UP001149163"/>
    </source>
</evidence>
<reference evidence="2" key="1">
    <citation type="submission" date="2022-11" db="EMBL/GenBank/DDBJ databases">
        <authorList>
            <person name="Petersen C."/>
        </authorList>
    </citation>
    <scope>NUCLEOTIDE SEQUENCE</scope>
    <source>
        <strain evidence="2">IBT 26290</strain>
    </source>
</reference>
<keyword evidence="3" id="KW-1185">Reference proteome</keyword>
<proteinExistence type="predicted"/>
<protein>
    <submittedName>
        <fullName evidence="2">Uncharacterized protein</fullName>
    </submittedName>
</protein>
<reference evidence="2" key="2">
    <citation type="journal article" date="2023" name="IMA Fungus">
        <title>Comparative genomic study of the Penicillium genus elucidates a diverse pangenome and 15 lateral gene transfer events.</title>
        <authorList>
            <person name="Petersen C."/>
            <person name="Sorensen T."/>
            <person name="Nielsen M.R."/>
            <person name="Sondergaard T.E."/>
            <person name="Sorensen J.L."/>
            <person name="Fitzpatrick D.A."/>
            <person name="Frisvad J.C."/>
            <person name="Nielsen K.L."/>
        </authorList>
    </citation>
    <scope>NUCLEOTIDE SEQUENCE</scope>
    <source>
        <strain evidence="2">IBT 26290</strain>
    </source>
</reference>
<dbReference type="RefSeq" id="XP_056542481.1">
    <property type="nucleotide sequence ID" value="XM_056690052.1"/>
</dbReference>
<gene>
    <name evidence="2" type="ORF">N7482_007928</name>
</gene>
<dbReference type="EMBL" id="JAPQKN010000004">
    <property type="protein sequence ID" value="KAJ5160924.1"/>
    <property type="molecule type" value="Genomic_DNA"/>
</dbReference>
<dbReference type="GeneID" id="81429228"/>
<dbReference type="AlphaFoldDB" id="A0A9W9LKL8"/>
<accession>A0A9W9LKL8</accession>